<keyword evidence="2" id="KW-1185">Reference proteome</keyword>
<name>A0ACB8TTP8_9APHY</name>
<reference evidence="1" key="1">
    <citation type="journal article" date="2021" name="Environ. Microbiol.">
        <title>Gene family expansions and transcriptome signatures uncover fungal adaptations to wood decay.</title>
        <authorList>
            <person name="Hage H."/>
            <person name="Miyauchi S."/>
            <person name="Viragh M."/>
            <person name="Drula E."/>
            <person name="Min B."/>
            <person name="Chaduli D."/>
            <person name="Navarro D."/>
            <person name="Favel A."/>
            <person name="Norest M."/>
            <person name="Lesage-Meessen L."/>
            <person name="Balint B."/>
            <person name="Merenyi Z."/>
            <person name="de Eugenio L."/>
            <person name="Morin E."/>
            <person name="Martinez A.T."/>
            <person name="Baldrian P."/>
            <person name="Stursova M."/>
            <person name="Martinez M.J."/>
            <person name="Novotny C."/>
            <person name="Magnuson J.K."/>
            <person name="Spatafora J.W."/>
            <person name="Maurice S."/>
            <person name="Pangilinan J."/>
            <person name="Andreopoulos W."/>
            <person name="LaButti K."/>
            <person name="Hundley H."/>
            <person name="Na H."/>
            <person name="Kuo A."/>
            <person name="Barry K."/>
            <person name="Lipzen A."/>
            <person name="Henrissat B."/>
            <person name="Riley R."/>
            <person name="Ahrendt S."/>
            <person name="Nagy L.G."/>
            <person name="Grigoriev I.V."/>
            <person name="Martin F."/>
            <person name="Rosso M.N."/>
        </authorList>
    </citation>
    <scope>NUCLEOTIDE SEQUENCE</scope>
    <source>
        <strain evidence="1">CBS 384.51</strain>
    </source>
</reference>
<accession>A0ACB8TTP8</accession>
<protein>
    <submittedName>
        <fullName evidence="1">Major facilitator superfamily domain-containing protein</fullName>
    </submittedName>
</protein>
<organism evidence="1 2">
    <name type="scientific">Irpex rosettiformis</name>
    <dbReference type="NCBI Taxonomy" id="378272"/>
    <lineage>
        <taxon>Eukaryota</taxon>
        <taxon>Fungi</taxon>
        <taxon>Dikarya</taxon>
        <taxon>Basidiomycota</taxon>
        <taxon>Agaricomycotina</taxon>
        <taxon>Agaricomycetes</taxon>
        <taxon>Polyporales</taxon>
        <taxon>Irpicaceae</taxon>
        <taxon>Irpex</taxon>
    </lineage>
</organism>
<dbReference type="Proteomes" id="UP001055072">
    <property type="component" value="Unassembled WGS sequence"/>
</dbReference>
<evidence type="ECO:0000313" key="1">
    <source>
        <dbReference type="EMBL" id="KAI0085415.1"/>
    </source>
</evidence>
<sequence>MSSDEEQAGLRHRDLDTILSDEMDEGTPLLSQVEDSLHEVHEKESRLPIAQLVTVYLIKLTIPVVSFQAQPYINKMVSEMDLPTGRPVGYYTGLLGFAHSLGQILTVFPWGRLSDWFGRKKIIAYGIFSLTLVTIVFGLSKTFVKAALIRFLIGVFSGFIGAIHSVVGELSDGNNQSTAFPLYDSISALGFIVGPLLGGAFADPATELPRWFNTPFWRKYPYALPGFVSGLLGIGSFLLTVFYLKETHPGLARKTRAASRASSRHRIVSPSPGPSRAITQEAPPSIPSLLSLPEIRAICVSQWVIGFLAGSFNSVFVLLAYTPIEQGGLGMPPLRIAFALSIMGFVSIGLKASLPIFLRRYDTLSVYRFTVGMNPVTFALLPVLNIIAQATGPDRSAAGEALLWVAISIVLFMSRINTLAFGIIMILTKDHTPTSTALGTTNSISELAQMIGGSIGVPVVSSLFSWSTTTAGSILGGHLWIVVYVVIAFAGEFSARRIAKYRH</sequence>
<dbReference type="EMBL" id="MU274931">
    <property type="protein sequence ID" value="KAI0085415.1"/>
    <property type="molecule type" value="Genomic_DNA"/>
</dbReference>
<comment type="caution">
    <text evidence="1">The sequence shown here is derived from an EMBL/GenBank/DDBJ whole genome shotgun (WGS) entry which is preliminary data.</text>
</comment>
<proteinExistence type="predicted"/>
<evidence type="ECO:0000313" key="2">
    <source>
        <dbReference type="Proteomes" id="UP001055072"/>
    </source>
</evidence>
<gene>
    <name evidence="1" type="ORF">BDY19DRAFT_966083</name>
</gene>